<evidence type="ECO:0000256" key="1">
    <source>
        <dbReference type="SAM" id="MobiDB-lite"/>
    </source>
</evidence>
<evidence type="ECO:0000313" key="2">
    <source>
        <dbReference type="EMBL" id="HIU22001.1"/>
    </source>
</evidence>
<accession>A0A9D1HT14</accession>
<reference evidence="2" key="2">
    <citation type="journal article" date="2021" name="PeerJ">
        <title>Extensive microbial diversity within the chicken gut microbiome revealed by metagenomics and culture.</title>
        <authorList>
            <person name="Gilroy R."/>
            <person name="Ravi A."/>
            <person name="Getino M."/>
            <person name="Pursley I."/>
            <person name="Horton D.L."/>
            <person name="Alikhan N.F."/>
            <person name="Baker D."/>
            <person name="Gharbi K."/>
            <person name="Hall N."/>
            <person name="Watson M."/>
            <person name="Adriaenssens E.M."/>
            <person name="Foster-Nyarko E."/>
            <person name="Jarju S."/>
            <person name="Secka A."/>
            <person name="Antonio M."/>
            <person name="Oren A."/>
            <person name="Chaudhuri R.R."/>
            <person name="La Ragione R."/>
            <person name="Hildebrand F."/>
            <person name="Pallen M.J."/>
        </authorList>
    </citation>
    <scope>NUCLEOTIDE SEQUENCE</scope>
    <source>
        <strain evidence="2">CHK197-8231</strain>
    </source>
</reference>
<name>A0A9D1HT14_9BACT</name>
<organism evidence="2 3">
    <name type="scientific">Candidatus Fimihabitans intestinipullorum</name>
    <dbReference type="NCBI Taxonomy" id="2840820"/>
    <lineage>
        <taxon>Bacteria</taxon>
        <taxon>Bacillati</taxon>
        <taxon>Mycoplasmatota</taxon>
        <taxon>Mycoplasmatota incertae sedis</taxon>
        <taxon>Candidatus Fimihabitans</taxon>
    </lineage>
</organism>
<reference evidence="2" key="1">
    <citation type="submission" date="2020-10" db="EMBL/GenBank/DDBJ databases">
        <authorList>
            <person name="Gilroy R."/>
        </authorList>
    </citation>
    <scope>NUCLEOTIDE SEQUENCE</scope>
    <source>
        <strain evidence="2">CHK197-8231</strain>
    </source>
</reference>
<dbReference type="Proteomes" id="UP000824087">
    <property type="component" value="Unassembled WGS sequence"/>
</dbReference>
<evidence type="ECO:0000313" key="3">
    <source>
        <dbReference type="Proteomes" id="UP000824087"/>
    </source>
</evidence>
<comment type="caution">
    <text evidence="2">The sequence shown here is derived from an EMBL/GenBank/DDBJ whole genome shotgun (WGS) entry which is preliminary data.</text>
</comment>
<protein>
    <recommendedName>
        <fullName evidence="4">Lipoprotein</fullName>
    </recommendedName>
</protein>
<dbReference type="EMBL" id="DVML01000003">
    <property type="protein sequence ID" value="HIU22001.1"/>
    <property type="molecule type" value="Genomic_DNA"/>
</dbReference>
<gene>
    <name evidence="2" type="ORF">IAD49_00245</name>
</gene>
<feature type="region of interest" description="Disordered" evidence="1">
    <location>
        <begin position="197"/>
        <end position="220"/>
    </location>
</feature>
<dbReference type="AlphaFoldDB" id="A0A9D1HT14"/>
<proteinExistence type="predicted"/>
<sequence length="220" mass="26266">MKKIIVLLTTILLFTGCTIVRIDTENLENTINVVLSKDNKLYNRVGKGYKYYVPRGVNYIDTNELNEKLYSDGNYYYLYIDAISYYHKKKYDIKENEDAYYFQKINQNGKQGYLEINRQGNLYFVEFMYNYAKIEALVPKKDLNVVVLNASYILSTVKFNNNVIKLMLNETYFTNKEEKYDIFTSKKETTNVLEYQDKKDNKEEEEKDRETIIREKLTEE</sequence>
<evidence type="ECO:0008006" key="4">
    <source>
        <dbReference type="Google" id="ProtNLM"/>
    </source>
</evidence>
<dbReference type="PROSITE" id="PS51257">
    <property type="entry name" value="PROKAR_LIPOPROTEIN"/>
    <property type="match status" value="1"/>
</dbReference>